<feature type="coiled-coil region" evidence="7">
    <location>
        <begin position="184"/>
        <end position="221"/>
    </location>
</feature>
<evidence type="ECO:0000256" key="5">
    <source>
        <dbReference type="ARBA" id="ARBA00023242"/>
    </source>
</evidence>
<evidence type="ECO:0000256" key="6">
    <source>
        <dbReference type="RuleBase" id="RU368027"/>
    </source>
</evidence>
<reference evidence="9 10" key="1">
    <citation type="journal article" date="2024" name="Insects">
        <title>An Improved Chromosome-Level Genome Assembly of the Firefly Pyrocoelia pectoralis.</title>
        <authorList>
            <person name="Fu X."/>
            <person name="Meyer-Rochow V.B."/>
            <person name="Ballantyne L."/>
            <person name="Zhu X."/>
        </authorList>
    </citation>
    <scope>NUCLEOTIDE SEQUENCE [LARGE SCALE GENOMIC DNA]</scope>
    <source>
        <strain evidence="9">XCY_ONT2</strain>
    </source>
</reference>
<dbReference type="AlphaFoldDB" id="A0AAN7ZIK8"/>
<protein>
    <recommendedName>
        <fullName evidence="6">rRNA biogenesis protein RRP36</fullName>
    </recommendedName>
</protein>
<evidence type="ECO:0000256" key="1">
    <source>
        <dbReference type="ARBA" id="ARBA00004604"/>
    </source>
</evidence>
<dbReference type="PANTHER" id="PTHR21738">
    <property type="entry name" value="RIBOSOMAL RNA PROCESSING PROTEIN 36 HOMOLOG"/>
    <property type="match status" value="1"/>
</dbReference>
<keyword evidence="10" id="KW-1185">Reference proteome</keyword>
<keyword evidence="6" id="KW-0687">Ribonucleoprotein</keyword>
<keyword evidence="7" id="KW-0175">Coiled coil</keyword>
<comment type="similarity">
    <text evidence="2 6">Belongs to the RRP36 family.</text>
</comment>
<feature type="compositionally biased region" description="Basic and acidic residues" evidence="8">
    <location>
        <begin position="59"/>
        <end position="72"/>
    </location>
</feature>
<comment type="caution">
    <text evidence="9">The sequence shown here is derived from an EMBL/GenBank/DDBJ whole genome shotgun (WGS) entry which is preliminary data.</text>
</comment>
<dbReference type="Pfam" id="PF06102">
    <property type="entry name" value="RRP36"/>
    <property type="match status" value="1"/>
</dbReference>
<dbReference type="GO" id="GO:0005730">
    <property type="term" value="C:nucleolus"/>
    <property type="evidence" value="ECO:0007669"/>
    <property type="project" value="UniProtKB-SubCell"/>
</dbReference>
<keyword evidence="5 6" id="KW-0539">Nucleus</keyword>
<dbReference type="EMBL" id="JAVRBK010000002">
    <property type="protein sequence ID" value="KAK5648485.1"/>
    <property type="molecule type" value="Genomic_DNA"/>
</dbReference>
<evidence type="ECO:0000313" key="9">
    <source>
        <dbReference type="EMBL" id="KAK5648485.1"/>
    </source>
</evidence>
<sequence>MEGFNNLEGNDADRQSIRDKLSTMSFEDLIKLKEKIGSKEYNNFVLGSSEKSKKATRLFKRENKNRPRERSSKIRIHPLHVENVKKPTSRDPRFDPLCGNYDESIFKANYKFIKDIRMKEREQLDKEFKKETDPEKKQKIKLLMQRIDNQNREYAKRDKQREIQEGERKVINQTFRKGQKPIFKKKSEKRLENLISKYEDLKSSNKLQKHLEKRYKKLAQKERRQK</sequence>
<evidence type="ECO:0000256" key="7">
    <source>
        <dbReference type="SAM" id="Coils"/>
    </source>
</evidence>
<proteinExistence type="inferred from homology"/>
<comment type="function">
    <text evidence="6">Component of the 90S pre-ribosome involved in the maturation of rRNAs. Required for early cleavages of the pre-RNAs in the 40S ribosomal subunit maturation pathway.</text>
</comment>
<dbReference type="GO" id="GO:0000462">
    <property type="term" value="P:maturation of SSU-rRNA from tricistronic rRNA transcript (SSU-rRNA, 5.8S rRNA, LSU-rRNA)"/>
    <property type="evidence" value="ECO:0007669"/>
    <property type="project" value="TreeGrafter"/>
</dbReference>
<evidence type="ECO:0000256" key="8">
    <source>
        <dbReference type="SAM" id="MobiDB-lite"/>
    </source>
</evidence>
<dbReference type="InterPro" id="IPR009292">
    <property type="entry name" value="RRP36"/>
</dbReference>
<organism evidence="9 10">
    <name type="scientific">Pyrocoelia pectoralis</name>
    <dbReference type="NCBI Taxonomy" id="417401"/>
    <lineage>
        <taxon>Eukaryota</taxon>
        <taxon>Metazoa</taxon>
        <taxon>Ecdysozoa</taxon>
        <taxon>Arthropoda</taxon>
        <taxon>Hexapoda</taxon>
        <taxon>Insecta</taxon>
        <taxon>Pterygota</taxon>
        <taxon>Neoptera</taxon>
        <taxon>Endopterygota</taxon>
        <taxon>Coleoptera</taxon>
        <taxon>Polyphaga</taxon>
        <taxon>Elateriformia</taxon>
        <taxon>Elateroidea</taxon>
        <taxon>Lampyridae</taxon>
        <taxon>Lampyrinae</taxon>
        <taxon>Pyrocoelia</taxon>
    </lineage>
</organism>
<comment type="subunit">
    <text evidence="6">Associates with 90S and pre-40S pre-ribosomal particles.</text>
</comment>
<dbReference type="Proteomes" id="UP001329430">
    <property type="component" value="Chromosome 2"/>
</dbReference>
<evidence type="ECO:0000256" key="2">
    <source>
        <dbReference type="ARBA" id="ARBA00009418"/>
    </source>
</evidence>
<keyword evidence="4 6" id="KW-0698">rRNA processing</keyword>
<feature type="region of interest" description="Disordered" evidence="8">
    <location>
        <begin position="50"/>
        <end position="75"/>
    </location>
</feature>
<gene>
    <name evidence="9" type="ORF">RI129_003377</name>
</gene>
<evidence type="ECO:0000313" key="10">
    <source>
        <dbReference type="Proteomes" id="UP001329430"/>
    </source>
</evidence>
<keyword evidence="3 6" id="KW-0690">Ribosome biogenesis</keyword>
<dbReference type="PANTHER" id="PTHR21738:SF0">
    <property type="entry name" value="RIBOSOMAL RNA PROCESSING PROTEIN 36 HOMOLOG"/>
    <property type="match status" value="1"/>
</dbReference>
<accession>A0AAN7ZIK8</accession>
<name>A0AAN7ZIK8_9COLE</name>
<comment type="subcellular location">
    <subcellularLocation>
        <location evidence="1 6">Nucleus</location>
        <location evidence="1 6">Nucleolus</location>
    </subcellularLocation>
</comment>
<evidence type="ECO:0000256" key="3">
    <source>
        <dbReference type="ARBA" id="ARBA00022517"/>
    </source>
</evidence>
<dbReference type="GO" id="GO:0030686">
    <property type="term" value="C:90S preribosome"/>
    <property type="evidence" value="ECO:0007669"/>
    <property type="project" value="TreeGrafter"/>
</dbReference>
<evidence type="ECO:0000256" key="4">
    <source>
        <dbReference type="ARBA" id="ARBA00022552"/>
    </source>
</evidence>